<evidence type="ECO:0000256" key="2">
    <source>
        <dbReference type="ARBA" id="ARBA00022692"/>
    </source>
</evidence>
<dbReference type="PANTHER" id="PTHR11247:SF1">
    <property type="entry name" value="DOLICHYLDIPHOSPHATASE 1"/>
    <property type="match status" value="1"/>
</dbReference>
<feature type="transmembrane region" description="Helical" evidence="6">
    <location>
        <begin position="178"/>
        <end position="195"/>
    </location>
</feature>
<evidence type="ECO:0000259" key="8">
    <source>
        <dbReference type="SMART" id="SM00014"/>
    </source>
</evidence>
<comment type="pathway">
    <text evidence="6">Protein modification; protein glycosylation.</text>
</comment>
<dbReference type="EC" id="3.6.1.43" evidence="6"/>
<keyword evidence="10" id="KW-1185">Reference proteome</keyword>
<feature type="transmembrane region" description="Helical" evidence="6">
    <location>
        <begin position="150"/>
        <end position="172"/>
    </location>
</feature>
<dbReference type="InterPro" id="IPR000326">
    <property type="entry name" value="PAP2/HPO"/>
</dbReference>
<evidence type="ECO:0000256" key="1">
    <source>
        <dbReference type="ARBA" id="ARBA00004141"/>
    </source>
</evidence>
<dbReference type="PANTHER" id="PTHR11247">
    <property type="entry name" value="PALMITOYL-PROTEIN THIOESTERASE/DOLICHYLDIPHOSPHATASE 1"/>
    <property type="match status" value="1"/>
</dbReference>
<name>A0AA39LCP6_SARSR</name>
<dbReference type="InterPro" id="IPR039667">
    <property type="entry name" value="Dolichyldiphosphatase_PAP2"/>
</dbReference>
<dbReference type="GO" id="GO:0005789">
    <property type="term" value="C:endoplasmic reticulum membrane"/>
    <property type="evidence" value="ECO:0007669"/>
    <property type="project" value="UniProtKB-SubCell"/>
</dbReference>
<feature type="domain" description="Phosphatidic acid phosphatase type 2/haloperoxidase" evidence="8">
    <location>
        <begin position="53"/>
        <end position="193"/>
    </location>
</feature>
<feature type="transmembrane region" description="Helical" evidence="6">
    <location>
        <begin position="94"/>
        <end position="110"/>
    </location>
</feature>
<comment type="subcellular location">
    <subcellularLocation>
        <location evidence="6">Endoplasmic reticulum membrane</location>
        <topology evidence="6">Multi-pass membrane protein</topology>
    </subcellularLocation>
    <subcellularLocation>
        <location evidence="1">Membrane</location>
        <topology evidence="1">Multi-pass membrane protein</topology>
    </subcellularLocation>
</comment>
<sequence length="254" mass="28079">MSDDAPLASLSLTHVYYDPDDQLSLFCAYLALVPQALGIVYATLIFSTREVEVALLFAGQLACEALNFALKRLIKEERPRRIHGKGYGMPSSHAQFVAFWSVSLALFLLVRHRPRDARHAAAGKNGGVGAMGKQRNGTGSNRPWTLLERACVSILGFAVAAAVAWSRVYLGYHTTRQVLVGTGAGIASAAAWYVFTGELRRTGWLHWALETRLARAFRTRDLIVVEDMCQAGWEKWEIEKDGLMHVQEGKTKSS</sequence>
<dbReference type="GO" id="GO:0006487">
    <property type="term" value="P:protein N-linked glycosylation"/>
    <property type="evidence" value="ECO:0007669"/>
    <property type="project" value="UniProtKB-UniRule"/>
</dbReference>
<keyword evidence="5 6" id="KW-0472">Membrane</keyword>
<evidence type="ECO:0000256" key="5">
    <source>
        <dbReference type="ARBA" id="ARBA00023136"/>
    </source>
</evidence>
<evidence type="ECO:0000256" key="7">
    <source>
        <dbReference type="SAM" id="MobiDB-lite"/>
    </source>
</evidence>
<evidence type="ECO:0000256" key="3">
    <source>
        <dbReference type="ARBA" id="ARBA00022801"/>
    </source>
</evidence>
<dbReference type="AlphaFoldDB" id="A0AA39LCP6"/>
<dbReference type="Gene3D" id="1.20.144.10">
    <property type="entry name" value="Phosphatidic acid phosphatase type 2/haloperoxidase"/>
    <property type="match status" value="1"/>
</dbReference>
<dbReference type="GO" id="GO:0047874">
    <property type="term" value="F:dolichyldiphosphatase activity"/>
    <property type="evidence" value="ECO:0007669"/>
    <property type="project" value="UniProtKB-UniRule"/>
</dbReference>
<comment type="caution">
    <text evidence="9">The sequence shown here is derived from an EMBL/GenBank/DDBJ whole genome shotgun (WGS) entry which is preliminary data.</text>
</comment>
<dbReference type="EMBL" id="JAPDFR010000001">
    <property type="protein sequence ID" value="KAK0392387.1"/>
    <property type="molecule type" value="Genomic_DNA"/>
</dbReference>
<feature type="transmembrane region" description="Helical" evidence="6">
    <location>
        <begin position="23"/>
        <end position="46"/>
    </location>
</feature>
<reference evidence="9" key="1">
    <citation type="submission" date="2022-10" db="EMBL/GenBank/DDBJ databases">
        <title>Determination and structural analysis of whole genome sequence of Sarocladium strictum F4-1.</title>
        <authorList>
            <person name="Hu L."/>
            <person name="Jiang Y."/>
        </authorList>
    </citation>
    <scope>NUCLEOTIDE SEQUENCE</scope>
    <source>
        <strain evidence="9">F4-1</strain>
    </source>
</reference>
<dbReference type="InterPro" id="IPR036938">
    <property type="entry name" value="PAP2/HPO_sf"/>
</dbReference>
<organism evidence="9 10">
    <name type="scientific">Sarocladium strictum</name>
    <name type="common">Black bundle disease fungus</name>
    <name type="synonym">Acremonium strictum</name>
    <dbReference type="NCBI Taxonomy" id="5046"/>
    <lineage>
        <taxon>Eukaryota</taxon>
        <taxon>Fungi</taxon>
        <taxon>Dikarya</taxon>
        <taxon>Ascomycota</taxon>
        <taxon>Pezizomycotina</taxon>
        <taxon>Sordariomycetes</taxon>
        <taxon>Hypocreomycetidae</taxon>
        <taxon>Hypocreales</taxon>
        <taxon>Sarocladiaceae</taxon>
        <taxon>Sarocladium</taxon>
    </lineage>
</organism>
<gene>
    <name evidence="9" type="ORF">NLU13_1882</name>
</gene>
<accession>A0AA39LCP6</accession>
<dbReference type="Proteomes" id="UP001175261">
    <property type="component" value="Unassembled WGS sequence"/>
</dbReference>
<comment type="function">
    <text evidence="6">Required for efficient N-glycosylation. Necessary for maintaining optimal levels of dolichol-linked oligosaccharides. Hydrolyzes dolichyl pyrophosphate at a very high rate and dolichyl monophosphate at a much lower rate. Does not act on phosphatidate.</text>
</comment>
<keyword evidence="3 6" id="KW-0378">Hydrolase</keyword>
<dbReference type="SMART" id="SM00014">
    <property type="entry name" value="acidPPc"/>
    <property type="match status" value="1"/>
</dbReference>
<dbReference type="SUPFAM" id="SSF48317">
    <property type="entry name" value="Acid phosphatase/Vanadium-dependent haloperoxidase"/>
    <property type="match status" value="1"/>
</dbReference>
<keyword evidence="4 6" id="KW-1133">Transmembrane helix</keyword>
<evidence type="ECO:0000256" key="6">
    <source>
        <dbReference type="RuleBase" id="RU367078"/>
    </source>
</evidence>
<keyword evidence="6" id="KW-0256">Endoplasmic reticulum</keyword>
<proteinExistence type="inferred from homology"/>
<evidence type="ECO:0000313" key="9">
    <source>
        <dbReference type="EMBL" id="KAK0392387.1"/>
    </source>
</evidence>
<comment type="catalytic activity">
    <reaction evidence="6">
        <text>a di-trans,poly-cis-dolichyl diphosphate + H2O = a di-trans,poly-cis-dolichyl phosphate + phosphate + H(+)</text>
        <dbReference type="Rhea" id="RHEA:14385"/>
        <dbReference type="Rhea" id="RHEA-COMP:19498"/>
        <dbReference type="Rhea" id="RHEA-COMP:19506"/>
        <dbReference type="ChEBI" id="CHEBI:15377"/>
        <dbReference type="ChEBI" id="CHEBI:15378"/>
        <dbReference type="ChEBI" id="CHEBI:43474"/>
        <dbReference type="ChEBI" id="CHEBI:57497"/>
        <dbReference type="ChEBI" id="CHEBI:57683"/>
        <dbReference type="EC" id="3.6.1.43"/>
    </reaction>
</comment>
<dbReference type="CDD" id="cd03382">
    <property type="entry name" value="PAP2_dolichyldiphosphatase"/>
    <property type="match status" value="1"/>
</dbReference>
<dbReference type="Pfam" id="PF01569">
    <property type="entry name" value="PAP2"/>
    <property type="match status" value="1"/>
</dbReference>
<dbReference type="GO" id="GO:0008610">
    <property type="term" value="P:lipid biosynthetic process"/>
    <property type="evidence" value="ECO:0007669"/>
    <property type="project" value="TreeGrafter"/>
</dbReference>
<evidence type="ECO:0000313" key="10">
    <source>
        <dbReference type="Proteomes" id="UP001175261"/>
    </source>
</evidence>
<comment type="similarity">
    <text evidence="6">Belongs to the dolichyldiphosphatase family.</text>
</comment>
<protein>
    <recommendedName>
        <fullName evidence="6">Dolichyldiphosphatase</fullName>
        <ecNumber evidence="6">3.6.1.43</ecNumber>
    </recommendedName>
</protein>
<keyword evidence="2 6" id="KW-0812">Transmembrane</keyword>
<feature type="region of interest" description="Disordered" evidence="7">
    <location>
        <begin position="120"/>
        <end position="140"/>
    </location>
</feature>
<evidence type="ECO:0000256" key="4">
    <source>
        <dbReference type="ARBA" id="ARBA00022989"/>
    </source>
</evidence>